<accession>A0A2T6ZT03</accession>
<gene>
    <name evidence="6" type="ORF">B9Z19DRAFT_982973</name>
</gene>
<feature type="compositionally biased region" description="Polar residues" evidence="3">
    <location>
        <begin position="375"/>
        <end position="387"/>
    </location>
</feature>
<dbReference type="InterPro" id="IPR050295">
    <property type="entry name" value="Plant_2OG-oxidoreductases"/>
</dbReference>
<evidence type="ECO:0000256" key="1">
    <source>
        <dbReference type="ARBA" id="ARBA00022723"/>
    </source>
</evidence>
<dbReference type="GO" id="GO:0046872">
    <property type="term" value="F:metal ion binding"/>
    <property type="evidence" value="ECO:0007669"/>
    <property type="project" value="UniProtKB-KW"/>
</dbReference>
<feature type="region of interest" description="Disordered" evidence="3">
    <location>
        <begin position="366"/>
        <end position="437"/>
    </location>
</feature>
<feature type="domain" description="Isopenicillin N synthase-like Fe(2+) 2OG dioxygenase" evidence="4">
    <location>
        <begin position="216"/>
        <end position="289"/>
    </location>
</feature>
<dbReference type="PANTHER" id="PTHR47991">
    <property type="entry name" value="OXOGLUTARATE/IRON-DEPENDENT DIOXYGENASE"/>
    <property type="match status" value="1"/>
</dbReference>
<evidence type="ECO:0000259" key="5">
    <source>
        <dbReference type="Pfam" id="PF14226"/>
    </source>
</evidence>
<sequence>MSSFTAIPVLDFSFSRDESTKPAFLDELRRTLLGVGFLYIKNTGIDEDLVEEVTRLGKAFFDLPESEKMRIDMTNSPCFLGYSRLGNEITKHATDWREQIDLATELSAPSPSEPRYRMLRGPNHWPKEELLPGFRKTFTEYMNQMTELSTKFAGLVAEAIGLPADSFEKYFDSSEESASGTKRQDRTKVIKYPDLGELGEQATGSQGGERICLYSLLTSYLLQATDHKGLQVQNYRGDWVDCVPIKGTFVVAIGQGLEAMTDGICLSTTHRVISPPTGSGPRFSIPFFQGVSFDATFESIDVPEEVRTLKQEMMRKEGGRKGEIEMTLKKGRFGRLGEAILINRVKSHPDVGEKHYPDLLRAVREQEKAEKEQSVNKPGSGNSLGVPTTTVTSEGTTDDAPTTAQTKGRHRAPTIVVELTPSDQPSYGEDPGPDGSIERKEAYEMRKADAAPDVVRVIE</sequence>
<dbReference type="InterPro" id="IPR027443">
    <property type="entry name" value="IPNS-like_sf"/>
</dbReference>
<name>A0A2T6ZT03_TUBBO</name>
<dbReference type="EMBL" id="NESQ01000116">
    <property type="protein sequence ID" value="PUU78554.1"/>
    <property type="molecule type" value="Genomic_DNA"/>
</dbReference>
<keyword evidence="7" id="KW-1185">Reference proteome</keyword>
<dbReference type="Gene3D" id="2.60.120.330">
    <property type="entry name" value="B-lactam Antibiotic, Isopenicillin N Synthase, Chain"/>
    <property type="match status" value="1"/>
</dbReference>
<dbReference type="InterPro" id="IPR044861">
    <property type="entry name" value="IPNS-like_FE2OG_OXY"/>
</dbReference>
<evidence type="ECO:0000313" key="6">
    <source>
        <dbReference type="EMBL" id="PUU78554.1"/>
    </source>
</evidence>
<dbReference type="SUPFAM" id="SSF51197">
    <property type="entry name" value="Clavaminate synthase-like"/>
    <property type="match status" value="1"/>
</dbReference>
<dbReference type="Pfam" id="PF03171">
    <property type="entry name" value="2OG-FeII_Oxy"/>
    <property type="match status" value="1"/>
</dbReference>
<reference evidence="6 7" key="1">
    <citation type="submission" date="2017-04" db="EMBL/GenBank/DDBJ databases">
        <title>Draft genome sequence of Tuber borchii Vittad., a whitish edible truffle.</title>
        <authorList>
            <consortium name="DOE Joint Genome Institute"/>
            <person name="Murat C."/>
            <person name="Kuo A."/>
            <person name="Barry K.W."/>
            <person name="Clum A."/>
            <person name="Dockter R.B."/>
            <person name="Fauchery L."/>
            <person name="Iotti M."/>
            <person name="Kohler A."/>
            <person name="Labutti K."/>
            <person name="Lindquist E.A."/>
            <person name="Lipzen A."/>
            <person name="Ohm R.A."/>
            <person name="Wang M."/>
            <person name="Grigoriev I.V."/>
            <person name="Zambonelli A."/>
            <person name="Martin F.M."/>
        </authorList>
    </citation>
    <scope>NUCLEOTIDE SEQUENCE [LARGE SCALE GENOMIC DNA]</scope>
    <source>
        <strain evidence="6 7">Tbo3840</strain>
    </source>
</reference>
<feature type="domain" description="Non-haem dioxygenase N-terminal" evidence="5">
    <location>
        <begin position="7"/>
        <end position="128"/>
    </location>
</feature>
<organism evidence="6 7">
    <name type="scientific">Tuber borchii</name>
    <name type="common">White truffle</name>
    <dbReference type="NCBI Taxonomy" id="42251"/>
    <lineage>
        <taxon>Eukaryota</taxon>
        <taxon>Fungi</taxon>
        <taxon>Dikarya</taxon>
        <taxon>Ascomycota</taxon>
        <taxon>Pezizomycotina</taxon>
        <taxon>Pezizomycetes</taxon>
        <taxon>Pezizales</taxon>
        <taxon>Tuberaceae</taxon>
        <taxon>Tuber</taxon>
    </lineage>
</organism>
<evidence type="ECO:0008006" key="8">
    <source>
        <dbReference type="Google" id="ProtNLM"/>
    </source>
</evidence>
<evidence type="ECO:0000313" key="7">
    <source>
        <dbReference type="Proteomes" id="UP000244722"/>
    </source>
</evidence>
<evidence type="ECO:0000256" key="2">
    <source>
        <dbReference type="ARBA" id="ARBA00023004"/>
    </source>
</evidence>
<keyword evidence="1" id="KW-0479">Metal-binding</keyword>
<dbReference type="STRING" id="42251.A0A2T6ZT03"/>
<dbReference type="OrthoDB" id="627829at2759"/>
<dbReference type="InterPro" id="IPR026992">
    <property type="entry name" value="DIOX_N"/>
</dbReference>
<keyword evidence="2" id="KW-0408">Iron</keyword>
<dbReference type="AlphaFoldDB" id="A0A2T6ZT03"/>
<proteinExistence type="predicted"/>
<dbReference type="Proteomes" id="UP000244722">
    <property type="component" value="Unassembled WGS sequence"/>
</dbReference>
<comment type="caution">
    <text evidence="6">The sequence shown here is derived from an EMBL/GenBank/DDBJ whole genome shotgun (WGS) entry which is preliminary data.</text>
</comment>
<evidence type="ECO:0000256" key="3">
    <source>
        <dbReference type="SAM" id="MobiDB-lite"/>
    </source>
</evidence>
<evidence type="ECO:0000259" key="4">
    <source>
        <dbReference type="Pfam" id="PF03171"/>
    </source>
</evidence>
<protein>
    <recommendedName>
        <fullName evidence="8">Fe2OG dioxygenase domain-containing protein</fullName>
    </recommendedName>
</protein>
<dbReference type="Pfam" id="PF14226">
    <property type="entry name" value="DIOX_N"/>
    <property type="match status" value="1"/>
</dbReference>